<name>A0AAV5M2F6_9ROSI</name>
<dbReference type="SUPFAM" id="SSF54928">
    <property type="entry name" value="RNA-binding domain, RBD"/>
    <property type="match status" value="1"/>
</dbReference>
<proteinExistence type="predicted"/>
<reference evidence="1 2" key="1">
    <citation type="journal article" date="2021" name="Commun. Biol.">
        <title>The genome of Shorea leprosula (Dipterocarpaceae) highlights the ecological relevance of drought in aseasonal tropical rainforests.</title>
        <authorList>
            <person name="Ng K.K.S."/>
            <person name="Kobayashi M.J."/>
            <person name="Fawcett J.A."/>
            <person name="Hatakeyama M."/>
            <person name="Paape T."/>
            <person name="Ng C.H."/>
            <person name="Ang C.C."/>
            <person name="Tnah L.H."/>
            <person name="Lee C.T."/>
            <person name="Nishiyama T."/>
            <person name="Sese J."/>
            <person name="O'Brien M.J."/>
            <person name="Copetti D."/>
            <person name="Mohd Noor M.I."/>
            <person name="Ong R.C."/>
            <person name="Putra M."/>
            <person name="Sireger I.Z."/>
            <person name="Indrioko S."/>
            <person name="Kosugi Y."/>
            <person name="Izuno A."/>
            <person name="Isagi Y."/>
            <person name="Lee S.L."/>
            <person name="Shimizu K.K."/>
        </authorList>
    </citation>
    <scope>NUCLEOTIDE SEQUENCE [LARGE SCALE GENOMIC DNA]</scope>
    <source>
        <strain evidence="1">214</strain>
    </source>
</reference>
<organism evidence="1 2">
    <name type="scientific">Rubroshorea leprosula</name>
    <dbReference type="NCBI Taxonomy" id="152421"/>
    <lineage>
        <taxon>Eukaryota</taxon>
        <taxon>Viridiplantae</taxon>
        <taxon>Streptophyta</taxon>
        <taxon>Embryophyta</taxon>
        <taxon>Tracheophyta</taxon>
        <taxon>Spermatophyta</taxon>
        <taxon>Magnoliopsida</taxon>
        <taxon>eudicotyledons</taxon>
        <taxon>Gunneridae</taxon>
        <taxon>Pentapetalae</taxon>
        <taxon>rosids</taxon>
        <taxon>malvids</taxon>
        <taxon>Malvales</taxon>
        <taxon>Dipterocarpaceae</taxon>
        <taxon>Rubroshorea</taxon>
    </lineage>
</organism>
<protein>
    <recommendedName>
        <fullName evidence="3">RRM domain-containing protein</fullName>
    </recommendedName>
</protein>
<evidence type="ECO:0000313" key="1">
    <source>
        <dbReference type="EMBL" id="GKV43652.1"/>
    </source>
</evidence>
<comment type="caution">
    <text evidence="1">The sequence shown here is derived from an EMBL/GenBank/DDBJ whole genome shotgun (WGS) entry which is preliminary data.</text>
</comment>
<keyword evidence="2" id="KW-1185">Reference proteome</keyword>
<sequence>MWNTILKYGRVYDIYSPNRKSRNGGRFGFVRFFNVKDKKKLEKQLDQIWVGEKKLWVNTPKYEDEQRIDRGWRSSQTMELALQIRSYAEVVRGQ</sequence>
<dbReference type="InterPro" id="IPR035979">
    <property type="entry name" value="RBD_domain_sf"/>
</dbReference>
<evidence type="ECO:0008006" key="3">
    <source>
        <dbReference type="Google" id="ProtNLM"/>
    </source>
</evidence>
<dbReference type="EMBL" id="BPVZ01000171">
    <property type="protein sequence ID" value="GKV43652.1"/>
    <property type="molecule type" value="Genomic_DNA"/>
</dbReference>
<gene>
    <name evidence="1" type="ORF">SLEP1_g50916</name>
</gene>
<accession>A0AAV5M2F6</accession>
<dbReference type="AlphaFoldDB" id="A0AAV5M2F6"/>
<dbReference type="GO" id="GO:0003676">
    <property type="term" value="F:nucleic acid binding"/>
    <property type="evidence" value="ECO:0007669"/>
    <property type="project" value="InterPro"/>
</dbReference>
<dbReference type="Proteomes" id="UP001054252">
    <property type="component" value="Unassembled WGS sequence"/>
</dbReference>
<evidence type="ECO:0000313" key="2">
    <source>
        <dbReference type="Proteomes" id="UP001054252"/>
    </source>
</evidence>